<accession>A0A3L6SW25</accession>
<organism evidence="1 2">
    <name type="scientific">Panicum miliaceum</name>
    <name type="common">Proso millet</name>
    <name type="synonym">Broomcorn millet</name>
    <dbReference type="NCBI Taxonomy" id="4540"/>
    <lineage>
        <taxon>Eukaryota</taxon>
        <taxon>Viridiplantae</taxon>
        <taxon>Streptophyta</taxon>
        <taxon>Embryophyta</taxon>
        <taxon>Tracheophyta</taxon>
        <taxon>Spermatophyta</taxon>
        <taxon>Magnoliopsida</taxon>
        <taxon>Liliopsida</taxon>
        <taxon>Poales</taxon>
        <taxon>Poaceae</taxon>
        <taxon>PACMAD clade</taxon>
        <taxon>Panicoideae</taxon>
        <taxon>Panicodae</taxon>
        <taxon>Paniceae</taxon>
        <taxon>Panicinae</taxon>
        <taxon>Panicum</taxon>
        <taxon>Panicum sect. Panicum</taxon>
    </lineage>
</organism>
<keyword evidence="2" id="KW-1185">Reference proteome</keyword>
<reference evidence="2" key="1">
    <citation type="journal article" date="2019" name="Nat. Commun.">
        <title>The genome of broomcorn millet.</title>
        <authorList>
            <person name="Zou C."/>
            <person name="Miki D."/>
            <person name="Li D."/>
            <person name="Tang Q."/>
            <person name="Xiao L."/>
            <person name="Rajput S."/>
            <person name="Deng P."/>
            <person name="Jia W."/>
            <person name="Huang R."/>
            <person name="Zhang M."/>
            <person name="Sun Y."/>
            <person name="Hu J."/>
            <person name="Fu X."/>
            <person name="Schnable P.S."/>
            <person name="Li F."/>
            <person name="Zhang H."/>
            <person name="Feng B."/>
            <person name="Zhu X."/>
            <person name="Liu R."/>
            <person name="Schnable J.C."/>
            <person name="Zhu J.-K."/>
            <person name="Zhang H."/>
        </authorList>
    </citation>
    <scope>NUCLEOTIDE SEQUENCE [LARGE SCALE GENOMIC DNA]</scope>
</reference>
<comment type="caution">
    <text evidence="1">The sequence shown here is derived from an EMBL/GenBank/DDBJ whole genome shotgun (WGS) entry which is preliminary data.</text>
</comment>
<protein>
    <submittedName>
        <fullName evidence="1">Uncharacterized protein</fullName>
    </submittedName>
</protein>
<evidence type="ECO:0000313" key="2">
    <source>
        <dbReference type="Proteomes" id="UP000275267"/>
    </source>
</evidence>
<gene>
    <name evidence="1" type="ORF">C2845_PM05G24760</name>
</gene>
<dbReference type="EMBL" id="PQIB02000003">
    <property type="protein sequence ID" value="RLN27936.1"/>
    <property type="molecule type" value="Genomic_DNA"/>
</dbReference>
<name>A0A3L6SW25_PANMI</name>
<dbReference type="AlphaFoldDB" id="A0A3L6SW25"/>
<evidence type="ECO:0000313" key="1">
    <source>
        <dbReference type="EMBL" id="RLN27936.1"/>
    </source>
</evidence>
<proteinExistence type="predicted"/>
<dbReference type="Proteomes" id="UP000275267">
    <property type="component" value="Unassembled WGS sequence"/>
</dbReference>
<sequence>MVTSMTSWVFDEMPRRQLAYVFSSFACFHTQRLWGSPTSLALRRTTACSRQGAQAVLLPPGPQHGGLGESITQALSGVERAEHGALCWHSADAQVVRVLHQMLVNKVMKTVIVEGQNFRYISLLGQNYTL</sequence>